<dbReference type="InterPro" id="IPR050211">
    <property type="entry name" value="FOX_domain-containing"/>
</dbReference>
<evidence type="ECO:0000256" key="2">
    <source>
        <dbReference type="PROSITE-ProRule" id="PRU00089"/>
    </source>
</evidence>
<dbReference type="SUPFAM" id="SSF46785">
    <property type="entry name" value="Winged helix' DNA-binding domain"/>
    <property type="match status" value="1"/>
</dbReference>
<organism evidence="5 6">
    <name type="scientific">Pristionchus fissidentatus</name>
    <dbReference type="NCBI Taxonomy" id="1538716"/>
    <lineage>
        <taxon>Eukaryota</taxon>
        <taxon>Metazoa</taxon>
        <taxon>Ecdysozoa</taxon>
        <taxon>Nematoda</taxon>
        <taxon>Chromadorea</taxon>
        <taxon>Rhabditida</taxon>
        <taxon>Rhabditina</taxon>
        <taxon>Diplogasteromorpha</taxon>
        <taxon>Diplogasteroidea</taxon>
        <taxon>Neodiplogasteridae</taxon>
        <taxon>Pristionchus</taxon>
    </lineage>
</organism>
<dbReference type="GO" id="GO:0005634">
    <property type="term" value="C:nucleus"/>
    <property type="evidence" value="ECO:0007669"/>
    <property type="project" value="UniProtKB-SubCell"/>
</dbReference>
<dbReference type="GO" id="GO:0000978">
    <property type="term" value="F:RNA polymerase II cis-regulatory region sequence-specific DNA binding"/>
    <property type="evidence" value="ECO:0007669"/>
    <property type="project" value="TreeGrafter"/>
</dbReference>
<dbReference type="SMART" id="SM00339">
    <property type="entry name" value="FH"/>
    <property type="match status" value="1"/>
</dbReference>
<evidence type="ECO:0000256" key="1">
    <source>
        <dbReference type="ARBA" id="ARBA00023125"/>
    </source>
</evidence>
<dbReference type="InterPro" id="IPR001766">
    <property type="entry name" value="Fork_head_dom"/>
</dbReference>
<dbReference type="InterPro" id="IPR036390">
    <property type="entry name" value="WH_DNA-bd_sf"/>
</dbReference>
<comment type="caution">
    <text evidence="5">The sequence shown here is derived from an EMBL/GenBank/DDBJ whole genome shotgun (WGS) entry which is preliminary data.</text>
</comment>
<feature type="compositionally biased region" description="Acidic residues" evidence="3">
    <location>
        <begin position="1"/>
        <end position="13"/>
    </location>
</feature>
<dbReference type="Gene3D" id="1.10.10.10">
    <property type="entry name" value="Winged helix-like DNA-binding domain superfamily/Winged helix DNA-binding domain"/>
    <property type="match status" value="1"/>
</dbReference>
<dbReference type="Pfam" id="PF00250">
    <property type="entry name" value="Forkhead"/>
    <property type="match status" value="1"/>
</dbReference>
<evidence type="ECO:0000313" key="5">
    <source>
        <dbReference type="EMBL" id="GMT11609.1"/>
    </source>
</evidence>
<dbReference type="InterPro" id="IPR036388">
    <property type="entry name" value="WH-like_DNA-bd_sf"/>
</dbReference>
<proteinExistence type="predicted"/>
<dbReference type="PRINTS" id="PR00053">
    <property type="entry name" value="FORKHEAD"/>
</dbReference>
<reference evidence="5" key="1">
    <citation type="submission" date="2023-10" db="EMBL/GenBank/DDBJ databases">
        <title>Genome assembly of Pristionchus species.</title>
        <authorList>
            <person name="Yoshida K."/>
            <person name="Sommer R.J."/>
        </authorList>
    </citation>
    <scope>NUCLEOTIDE SEQUENCE</scope>
    <source>
        <strain evidence="5">RS5133</strain>
    </source>
</reference>
<feature type="non-terminal residue" evidence="5">
    <location>
        <position position="341"/>
    </location>
</feature>
<dbReference type="GO" id="GO:0000981">
    <property type="term" value="F:DNA-binding transcription factor activity, RNA polymerase II-specific"/>
    <property type="evidence" value="ECO:0007669"/>
    <property type="project" value="TreeGrafter"/>
</dbReference>
<feature type="compositionally biased region" description="Acidic residues" evidence="3">
    <location>
        <begin position="53"/>
        <end position="70"/>
    </location>
</feature>
<keyword evidence="1 2" id="KW-0238">DNA-binding</keyword>
<dbReference type="PANTHER" id="PTHR11829:SF380">
    <property type="entry name" value="PROTEIN FORK HEAD"/>
    <property type="match status" value="1"/>
</dbReference>
<keyword evidence="2" id="KW-0539">Nucleus</keyword>
<feature type="compositionally biased region" description="Acidic residues" evidence="3">
    <location>
        <begin position="31"/>
        <end position="45"/>
    </location>
</feature>
<evidence type="ECO:0000256" key="3">
    <source>
        <dbReference type="SAM" id="MobiDB-lite"/>
    </source>
</evidence>
<dbReference type="AlphaFoldDB" id="A0AAV5UZ54"/>
<dbReference type="PROSITE" id="PS50039">
    <property type="entry name" value="FORK_HEAD_3"/>
    <property type="match status" value="1"/>
</dbReference>
<evidence type="ECO:0000313" key="6">
    <source>
        <dbReference type="Proteomes" id="UP001432322"/>
    </source>
</evidence>
<name>A0AAV5UZ54_9BILA</name>
<accession>A0AAV5UZ54</accession>
<gene>
    <name evidence="5" type="ORF">PFISCL1PPCAC_2906</name>
</gene>
<feature type="region of interest" description="Disordered" evidence="3">
    <location>
        <begin position="1"/>
        <end position="89"/>
    </location>
</feature>
<evidence type="ECO:0000259" key="4">
    <source>
        <dbReference type="PROSITE" id="PS50039"/>
    </source>
</evidence>
<comment type="subcellular location">
    <subcellularLocation>
        <location evidence="2">Nucleus</location>
    </subcellularLocation>
</comment>
<feature type="domain" description="Fork-head" evidence="4">
    <location>
        <begin position="213"/>
        <end position="288"/>
    </location>
</feature>
<feature type="non-terminal residue" evidence="5">
    <location>
        <position position="1"/>
    </location>
</feature>
<dbReference type="Proteomes" id="UP001432322">
    <property type="component" value="Unassembled WGS sequence"/>
</dbReference>
<keyword evidence="6" id="KW-1185">Reference proteome</keyword>
<dbReference type="GO" id="GO:0009653">
    <property type="term" value="P:anatomical structure morphogenesis"/>
    <property type="evidence" value="ECO:0007669"/>
    <property type="project" value="TreeGrafter"/>
</dbReference>
<protein>
    <recommendedName>
        <fullName evidence="4">Fork-head domain-containing protein</fullName>
    </recommendedName>
</protein>
<dbReference type="PANTHER" id="PTHR11829">
    <property type="entry name" value="FORKHEAD BOX PROTEIN"/>
    <property type="match status" value="1"/>
</dbReference>
<dbReference type="GO" id="GO:0030154">
    <property type="term" value="P:cell differentiation"/>
    <property type="evidence" value="ECO:0007669"/>
    <property type="project" value="TreeGrafter"/>
</dbReference>
<feature type="DNA-binding region" description="Fork-head" evidence="2">
    <location>
        <begin position="213"/>
        <end position="288"/>
    </location>
</feature>
<sequence length="341" mass="39416">ARDGNSSDDDSFEMIENRLSPIVDDSHIEYPEDSDEEKEEKTVDEEEKREKETEDGEDSDAETAIDIDEEREAKESTVVNKDEDNDEQCSNNADVEDIMFHTITALGNTLHGRFEARAGVEQCRKSIDDSTEYIEKKRQYLEEWESIMREAGCSIGDGQEIKERILRQIRAREVVVELTKKRMRAYEEAVQRMVEPIVKTVTIDLGEKKDSSNPLLSYKHLLKMAIERNHPHMMTAKEIKEWIEKEFPYYGNLEGEEEKGFYSCVRHSLLMNDYFIKVATAKKVLWTLCNRNICTAECNLGNRESDIELDEAVAALTFEQRRDAQFMEGFMVGFNAGFKKG</sequence>
<dbReference type="EMBL" id="BTSY01000001">
    <property type="protein sequence ID" value="GMT11609.1"/>
    <property type="molecule type" value="Genomic_DNA"/>
</dbReference>